<dbReference type="GO" id="GO:0004515">
    <property type="term" value="F:nicotinate-nucleotide adenylyltransferase activity"/>
    <property type="evidence" value="ECO:0007669"/>
    <property type="project" value="TreeGrafter"/>
</dbReference>
<proteinExistence type="predicted"/>
<dbReference type="Pfam" id="PF01467">
    <property type="entry name" value="CTP_transf_like"/>
    <property type="match status" value="1"/>
</dbReference>
<dbReference type="Proteomes" id="UP000792457">
    <property type="component" value="Unassembled WGS sequence"/>
</dbReference>
<dbReference type="GO" id="GO:0000309">
    <property type="term" value="F:nicotinamide-nucleotide adenylyltransferase activity"/>
    <property type="evidence" value="ECO:0007669"/>
    <property type="project" value="TreeGrafter"/>
</dbReference>
<reference evidence="2" key="1">
    <citation type="submission" date="2013-04" db="EMBL/GenBank/DDBJ databases">
        <authorList>
            <person name="Qu J."/>
            <person name="Murali S.C."/>
            <person name="Bandaranaike D."/>
            <person name="Bellair M."/>
            <person name="Blankenburg K."/>
            <person name="Chao H."/>
            <person name="Dinh H."/>
            <person name="Doddapaneni H."/>
            <person name="Downs B."/>
            <person name="Dugan-Rocha S."/>
            <person name="Elkadiri S."/>
            <person name="Gnanaolivu R.D."/>
            <person name="Hernandez B."/>
            <person name="Javaid M."/>
            <person name="Jayaseelan J.C."/>
            <person name="Lee S."/>
            <person name="Li M."/>
            <person name="Ming W."/>
            <person name="Munidasa M."/>
            <person name="Muniz J."/>
            <person name="Nguyen L."/>
            <person name="Ongeri F."/>
            <person name="Osuji N."/>
            <person name="Pu L.-L."/>
            <person name="Puazo M."/>
            <person name="Qu C."/>
            <person name="Quiroz J."/>
            <person name="Raj R."/>
            <person name="Weissenberger G."/>
            <person name="Xin Y."/>
            <person name="Zou X."/>
            <person name="Han Y."/>
            <person name="Richards S."/>
            <person name="Worley K."/>
            <person name="Muzny D."/>
            <person name="Gibbs R."/>
        </authorList>
    </citation>
    <scope>NUCLEOTIDE SEQUENCE</scope>
    <source>
        <strain evidence="2">Sampled in the wild</strain>
    </source>
</reference>
<keyword evidence="3" id="KW-1185">Reference proteome</keyword>
<dbReference type="GO" id="GO:0009435">
    <property type="term" value="P:NAD+ biosynthetic process"/>
    <property type="evidence" value="ECO:0007669"/>
    <property type="project" value="TreeGrafter"/>
</dbReference>
<sequence>MSTFVFFRKLRCISPRSAMAPAKVLLLACGSFNPPTNMHLRLFEIARDHYRKFDYYQVLGGVISPVHDSYGKKGLVCSNHRCAMLKLALQSSGWVRLSDWECQQESWSPTRQVLEHHQDVINSILNANNEVTSPSKRQRNDDYSWVPDEIRFSSGDIGSVQIKLLCGADLLESFSVPGLWKDEDIEAIVNNFGLVVITREGSNPYKFIYESDILYKYQ</sequence>
<dbReference type="PANTHER" id="PTHR12039">
    <property type="entry name" value="NICOTINAMIDE MONONUCLEOTIDE ADENYLYLTRANSFERASE"/>
    <property type="match status" value="1"/>
</dbReference>
<dbReference type="PANTHER" id="PTHR12039:SF0">
    <property type="entry name" value="NICOTINAMIDE-NUCLEOTIDE ADENYLYLTRANSFERASE"/>
    <property type="match status" value="1"/>
</dbReference>
<dbReference type="AlphaFoldDB" id="A0A8K0KFN0"/>
<feature type="non-terminal residue" evidence="2">
    <location>
        <position position="1"/>
    </location>
</feature>
<protein>
    <recommendedName>
        <fullName evidence="1">Cytidyltransferase-like domain-containing protein</fullName>
    </recommendedName>
</protein>
<dbReference type="InterPro" id="IPR004821">
    <property type="entry name" value="Cyt_trans-like"/>
</dbReference>
<evidence type="ECO:0000313" key="3">
    <source>
        <dbReference type="Proteomes" id="UP000792457"/>
    </source>
</evidence>
<comment type="caution">
    <text evidence="2">The sequence shown here is derived from an EMBL/GenBank/DDBJ whole genome shotgun (WGS) entry which is preliminary data.</text>
</comment>
<feature type="domain" description="Cytidyltransferase-like" evidence="1">
    <location>
        <begin position="27"/>
        <end position="200"/>
    </location>
</feature>
<dbReference type="EMBL" id="KZ308710">
    <property type="protein sequence ID" value="KAG8233339.1"/>
    <property type="molecule type" value="Genomic_DNA"/>
</dbReference>
<reference evidence="2" key="2">
    <citation type="submission" date="2017-10" db="EMBL/GenBank/DDBJ databases">
        <title>Ladona fulva Genome sequencing and assembly.</title>
        <authorList>
            <person name="Murali S."/>
            <person name="Richards S."/>
            <person name="Bandaranaike D."/>
            <person name="Bellair M."/>
            <person name="Blankenburg K."/>
            <person name="Chao H."/>
            <person name="Dinh H."/>
            <person name="Doddapaneni H."/>
            <person name="Dugan-Rocha S."/>
            <person name="Elkadiri S."/>
            <person name="Gnanaolivu R."/>
            <person name="Hernandez B."/>
            <person name="Skinner E."/>
            <person name="Javaid M."/>
            <person name="Lee S."/>
            <person name="Li M."/>
            <person name="Ming W."/>
            <person name="Munidasa M."/>
            <person name="Muniz J."/>
            <person name="Nguyen L."/>
            <person name="Hughes D."/>
            <person name="Osuji N."/>
            <person name="Pu L.-L."/>
            <person name="Puazo M."/>
            <person name="Qu C."/>
            <person name="Quiroz J."/>
            <person name="Raj R."/>
            <person name="Weissenberger G."/>
            <person name="Xin Y."/>
            <person name="Zou X."/>
            <person name="Han Y."/>
            <person name="Worley K."/>
            <person name="Muzny D."/>
            <person name="Gibbs R."/>
        </authorList>
    </citation>
    <scope>NUCLEOTIDE SEQUENCE</scope>
    <source>
        <strain evidence="2">Sampled in the wild</strain>
    </source>
</reference>
<accession>A0A8K0KFN0</accession>
<dbReference type="Gene3D" id="3.40.50.620">
    <property type="entry name" value="HUPs"/>
    <property type="match status" value="1"/>
</dbReference>
<dbReference type="SUPFAM" id="SSF52374">
    <property type="entry name" value="Nucleotidylyl transferase"/>
    <property type="match status" value="1"/>
</dbReference>
<evidence type="ECO:0000259" key="1">
    <source>
        <dbReference type="Pfam" id="PF01467"/>
    </source>
</evidence>
<gene>
    <name evidence="2" type="ORF">J437_LFUL010889</name>
</gene>
<dbReference type="OrthoDB" id="422187at2759"/>
<dbReference type="FunFam" id="3.40.50.620:FF:000181">
    <property type="entry name" value="Nicotinamide/nicotinic acid mononucleotide adenylyltransferase 3"/>
    <property type="match status" value="1"/>
</dbReference>
<evidence type="ECO:0000313" key="2">
    <source>
        <dbReference type="EMBL" id="KAG8233339.1"/>
    </source>
</evidence>
<dbReference type="InterPro" id="IPR051182">
    <property type="entry name" value="Euk_NMN_adenylyltrnsfrase"/>
</dbReference>
<dbReference type="InterPro" id="IPR014729">
    <property type="entry name" value="Rossmann-like_a/b/a_fold"/>
</dbReference>
<name>A0A8K0KFN0_LADFU</name>
<organism evidence="2 3">
    <name type="scientific">Ladona fulva</name>
    <name type="common">Scarce chaser dragonfly</name>
    <name type="synonym">Libellula fulva</name>
    <dbReference type="NCBI Taxonomy" id="123851"/>
    <lineage>
        <taxon>Eukaryota</taxon>
        <taxon>Metazoa</taxon>
        <taxon>Ecdysozoa</taxon>
        <taxon>Arthropoda</taxon>
        <taxon>Hexapoda</taxon>
        <taxon>Insecta</taxon>
        <taxon>Pterygota</taxon>
        <taxon>Palaeoptera</taxon>
        <taxon>Odonata</taxon>
        <taxon>Epiprocta</taxon>
        <taxon>Anisoptera</taxon>
        <taxon>Libelluloidea</taxon>
        <taxon>Libellulidae</taxon>
        <taxon>Ladona</taxon>
    </lineage>
</organism>